<feature type="DNA-binding region" description="H-T-H motif" evidence="2">
    <location>
        <begin position="33"/>
        <end position="52"/>
    </location>
</feature>
<dbReference type="GO" id="GO:0003677">
    <property type="term" value="F:DNA binding"/>
    <property type="evidence" value="ECO:0007669"/>
    <property type="project" value="UniProtKB-UniRule"/>
</dbReference>
<dbReference type="Gene3D" id="1.10.357.10">
    <property type="entry name" value="Tetracycline Repressor, domain 2"/>
    <property type="match status" value="1"/>
</dbReference>
<protein>
    <recommendedName>
        <fullName evidence="3">HTH tetR-type domain-containing protein</fullName>
    </recommendedName>
</protein>
<dbReference type="PROSITE" id="PS50977">
    <property type="entry name" value="HTH_TETR_2"/>
    <property type="match status" value="1"/>
</dbReference>
<accession>A0AA87NT06</accession>
<feature type="domain" description="HTH tetR-type" evidence="3">
    <location>
        <begin position="10"/>
        <end position="70"/>
    </location>
</feature>
<gene>
    <name evidence="4" type="ORF">HMPREF9195_01996</name>
</gene>
<dbReference type="PRINTS" id="PR00455">
    <property type="entry name" value="HTHTETR"/>
</dbReference>
<dbReference type="RefSeq" id="WP_016523927.1">
    <property type="nucleotide sequence ID" value="NZ_KE332517.1"/>
</dbReference>
<evidence type="ECO:0000256" key="2">
    <source>
        <dbReference type="PROSITE-ProRule" id="PRU00335"/>
    </source>
</evidence>
<evidence type="ECO:0000259" key="3">
    <source>
        <dbReference type="PROSITE" id="PS50977"/>
    </source>
</evidence>
<dbReference type="InterPro" id="IPR009057">
    <property type="entry name" value="Homeodomain-like_sf"/>
</dbReference>
<dbReference type="InterPro" id="IPR001647">
    <property type="entry name" value="HTH_TetR"/>
</dbReference>
<evidence type="ECO:0000313" key="4">
    <source>
        <dbReference type="EMBL" id="EPF27866.1"/>
    </source>
</evidence>
<dbReference type="SUPFAM" id="SSF46689">
    <property type="entry name" value="Homeodomain-like"/>
    <property type="match status" value="1"/>
</dbReference>
<dbReference type="AlphaFoldDB" id="A0AA87NT06"/>
<dbReference type="EMBL" id="ATFE01000014">
    <property type="protein sequence ID" value="EPF27866.1"/>
    <property type="molecule type" value="Genomic_DNA"/>
</dbReference>
<evidence type="ECO:0000256" key="1">
    <source>
        <dbReference type="ARBA" id="ARBA00023125"/>
    </source>
</evidence>
<keyword evidence="1 2" id="KW-0238">DNA-binding</keyword>
<comment type="caution">
    <text evidence="4">The sequence shown here is derived from an EMBL/GenBank/DDBJ whole genome shotgun (WGS) entry which is preliminary data.</text>
</comment>
<name>A0AA87NT06_TREMD</name>
<reference evidence="4 5" key="1">
    <citation type="submission" date="2013-04" db="EMBL/GenBank/DDBJ databases">
        <title>The Genome Sequence of Treponema medium ATCC 700293.</title>
        <authorList>
            <consortium name="The Broad Institute Genomics Platform"/>
            <person name="Earl A."/>
            <person name="Ward D."/>
            <person name="Feldgarden M."/>
            <person name="Gevers D."/>
            <person name="Leonetti C."/>
            <person name="Blanton J.M."/>
            <person name="Dewhirst F.E."/>
            <person name="Izard J."/>
            <person name="Walker B."/>
            <person name="Young S."/>
            <person name="Zeng Q."/>
            <person name="Gargeya S."/>
            <person name="Fitzgerald M."/>
            <person name="Haas B."/>
            <person name="Abouelleil A."/>
            <person name="Allen A.W."/>
            <person name="Alvarado L."/>
            <person name="Arachchi H.M."/>
            <person name="Berlin A.M."/>
            <person name="Chapman S.B."/>
            <person name="Gainer-Dewar J."/>
            <person name="Goldberg J."/>
            <person name="Griggs A."/>
            <person name="Gujja S."/>
            <person name="Hansen M."/>
            <person name="Howarth C."/>
            <person name="Imamovic A."/>
            <person name="Ireland A."/>
            <person name="Larimer J."/>
            <person name="McCowan C."/>
            <person name="Murphy C."/>
            <person name="Pearson M."/>
            <person name="Poon T.W."/>
            <person name="Priest M."/>
            <person name="Roberts A."/>
            <person name="Saif S."/>
            <person name="Shea T."/>
            <person name="Sisk P."/>
            <person name="Sykes S."/>
            <person name="Wortman J."/>
            <person name="Nusbaum C."/>
            <person name="Birren B."/>
        </authorList>
    </citation>
    <scope>NUCLEOTIDE SEQUENCE [LARGE SCALE GENOMIC DNA]</scope>
    <source>
        <strain evidence="4 5">ATCC 700293</strain>
    </source>
</reference>
<proteinExistence type="predicted"/>
<organism evidence="4 5">
    <name type="scientific">Treponema medium ATCC 700293</name>
    <dbReference type="NCBI Taxonomy" id="1125700"/>
    <lineage>
        <taxon>Bacteria</taxon>
        <taxon>Pseudomonadati</taxon>
        <taxon>Spirochaetota</taxon>
        <taxon>Spirochaetia</taxon>
        <taxon>Spirochaetales</taxon>
        <taxon>Treponemataceae</taxon>
        <taxon>Treponema</taxon>
    </lineage>
</organism>
<dbReference type="Pfam" id="PF00440">
    <property type="entry name" value="TetR_N"/>
    <property type="match status" value="1"/>
</dbReference>
<dbReference type="Proteomes" id="UP000014634">
    <property type="component" value="Unassembled WGS sequence"/>
</dbReference>
<sequence>MAKFKRQSKSVRKAEIQEAAKKVFLEKGFRYTTMEDVVKRTTLSKGGVYQYYKTTKAILFDIMQNGNYFRYERTEKIVQESAGTESLAEVMTDACMAKLFDEVPEKKLYLMFLAEIPYDRDYEMLYFQLEKQAFELFIKTLHYPPQQELEIMNIIRHQEYFLLKIFHGMLVMHELFSDKNIFNQNKEKIRAMILTAMQNFFDRHQDLFNHINR</sequence>
<evidence type="ECO:0000313" key="5">
    <source>
        <dbReference type="Proteomes" id="UP000014634"/>
    </source>
</evidence>